<keyword evidence="4 7" id="KW-0812">Transmembrane</keyword>
<evidence type="ECO:0000256" key="2">
    <source>
        <dbReference type="ARBA" id="ARBA00022448"/>
    </source>
</evidence>
<sequence>MRGSRRGFNVPFSVQIILGLVVGIALGFVALAIGPVPGADADHSDNWLTITLQNVGSAFVTLLKALVPPIIFLAVVSSIAQLRGVTNAASLAWRTLLWFAITSLIAVVIGIGVGLLLQPGAGTGIAVGETKAPTTSGGWFDFLKGLIPANFLGLTVSMRGEKPALSFDALQVLVISIAVGIAALKVGEKAKPFLTLTDSLLEVVQKVLWWVIRLAPIGTAGLIGYAVASYGWNALGSLGTFVIALLIGIFIVGFVVYPVLVKVHGLSVRRYLTGVWPAVILGFVSRASLGTMPVTRAVTIENLGVPKAYASFAVPLGATTKMDGCAAIYPAVASIFVANFYGVQLEPYHYLLMVIVSVLGSAATAGVTGATVMLTLMLSTLGLPLEGVGLLLAVDPIVDMFRTALNVAGQALVPTIVAKRDGTLDEAVYDAPDAFDGLGDSQADAPAAVDATADAPIAAGATAAK</sequence>
<keyword evidence="6 7" id="KW-0472">Membrane</keyword>
<organism evidence="8 9">
    <name type="scientific">Pseudoclavibacter albus</name>
    <dbReference type="NCBI Taxonomy" id="272241"/>
    <lineage>
        <taxon>Bacteria</taxon>
        <taxon>Bacillati</taxon>
        <taxon>Actinomycetota</taxon>
        <taxon>Actinomycetes</taxon>
        <taxon>Micrococcales</taxon>
        <taxon>Microbacteriaceae</taxon>
        <taxon>Pseudoclavibacter</taxon>
    </lineage>
</organism>
<feature type="transmembrane region" description="Helical" evidence="7">
    <location>
        <begin position="164"/>
        <end position="186"/>
    </location>
</feature>
<accession>A0ABT2HWU9</accession>
<evidence type="ECO:0000256" key="7">
    <source>
        <dbReference type="SAM" id="Phobius"/>
    </source>
</evidence>
<evidence type="ECO:0000256" key="3">
    <source>
        <dbReference type="ARBA" id="ARBA00022475"/>
    </source>
</evidence>
<proteinExistence type="predicted"/>
<keyword evidence="5 7" id="KW-1133">Transmembrane helix</keyword>
<name>A0ABT2HWU9_9MICO</name>
<keyword evidence="3" id="KW-1003">Cell membrane</keyword>
<dbReference type="PANTHER" id="PTHR42865">
    <property type="entry name" value="PROTON/GLUTAMATE-ASPARTATE SYMPORTER"/>
    <property type="match status" value="1"/>
</dbReference>
<keyword evidence="2" id="KW-0813">Transport</keyword>
<protein>
    <submittedName>
        <fullName evidence="8">Dicarboxylate/amino acid:cation symporter</fullName>
    </submittedName>
</protein>
<keyword evidence="9" id="KW-1185">Reference proteome</keyword>
<dbReference type="Proteomes" id="UP001525379">
    <property type="component" value="Unassembled WGS sequence"/>
</dbReference>
<feature type="transmembrane region" description="Helical" evidence="7">
    <location>
        <begin position="271"/>
        <end position="289"/>
    </location>
</feature>
<comment type="caution">
    <text evidence="8">The sequence shown here is derived from an EMBL/GenBank/DDBJ whole genome shotgun (WGS) entry which is preliminary data.</text>
</comment>
<reference evidence="8 9" key="1">
    <citation type="submission" date="2022-04" db="EMBL/GenBank/DDBJ databases">
        <title>Human microbiome associated bacterial genomes.</title>
        <authorList>
            <person name="Sandstrom S."/>
            <person name="Salamzade R."/>
            <person name="Kalan L.R."/>
        </authorList>
    </citation>
    <scope>NUCLEOTIDE SEQUENCE [LARGE SCALE GENOMIC DNA]</scope>
    <source>
        <strain evidence="9">p3-SID1799</strain>
    </source>
</reference>
<feature type="transmembrane region" description="Helical" evidence="7">
    <location>
        <begin position="350"/>
        <end position="367"/>
    </location>
</feature>
<feature type="transmembrane region" description="Helical" evidence="7">
    <location>
        <begin position="55"/>
        <end position="76"/>
    </location>
</feature>
<dbReference type="EMBL" id="JALXSQ010000016">
    <property type="protein sequence ID" value="MCT2042798.1"/>
    <property type="molecule type" value="Genomic_DNA"/>
</dbReference>
<gene>
    <name evidence="8" type="ORF">M3D15_05550</name>
</gene>
<dbReference type="RefSeq" id="WP_206394910.1">
    <property type="nucleotide sequence ID" value="NZ_JAFDPW010000001.1"/>
</dbReference>
<evidence type="ECO:0000256" key="4">
    <source>
        <dbReference type="ARBA" id="ARBA00022692"/>
    </source>
</evidence>
<feature type="transmembrane region" description="Helical" evidence="7">
    <location>
        <begin position="96"/>
        <end position="117"/>
    </location>
</feature>
<dbReference type="Gene3D" id="1.10.3860.10">
    <property type="entry name" value="Sodium:dicarboxylate symporter"/>
    <property type="match status" value="1"/>
</dbReference>
<feature type="transmembrane region" description="Helical" evidence="7">
    <location>
        <begin position="234"/>
        <end position="259"/>
    </location>
</feature>
<dbReference type="PRINTS" id="PR00173">
    <property type="entry name" value="EDTRNSPORT"/>
</dbReference>
<evidence type="ECO:0000256" key="6">
    <source>
        <dbReference type="ARBA" id="ARBA00023136"/>
    </source>
</evidence>
<evidence type="ECO:0000313" key="8">
    <source>
        <dbReference type="EMBL" id="MCT2042798.1"/>
    </source>
</evidence>
<dbReference type="SUPFAM" id="SSF118215">
    <property type="entry name" value="Proton glutamate symport protein"/>
    <property type="match status" value="1"/>
</dbReference>
<evidence type="ECO:0000256" key="1">
    <source>
        <dbReference type="ARBA" id="ARBA00004651"/>
    </source>
</evidence>
<evidence type="ECO:0000256" key="5">
    <source>
        <dbReference type="ARBA" id="ARBA00022989"/>
    </source>
</evidence>
<dbReference type="PANTHER" id="PTHR42865:SF7">
    <property type="entry name" value="PROTON_GLUTAMATE-ASPARTATE SYMPORTER"/>
    <property type="match status" value="1"/>
</dbReference>
<feature type="transmembrane region" description="Helical" evidence="7">
    <location>
        <begin position="12"/>
        <end position="35"/>
    </location>
</feature>
<feature type="transmembrane region" description="Helical" evidence="7">
    <location>
        <begin position="207"/>
        <end position="228"/>
    </location>
</feature>
<dbReference type="Pfam" id="PF00375">
    <property type="entry name" value="SDF"/>
    <property type="match status" value="1"/>
</dbReference>
<evidence type="ECO:0000313" key="9">
    <source>
        <dbReference type="Proteomes" id="UP001525379"/>
    </source>
</evidence>
<comment type="subcellular location">
    <subcellularLocation>
        <location evidence="1">Cell membrane</location>
        <topology evidence="1">Multi-pass membrane protein</topology>
    </subcellularLocation>
</comment>
<feature type="transmembrane region" description="Helical" evidence="7">
    <location>
        <begin position="326"/>
        <end position="343"/>
    </location>
</feature>
<dbReference type="InterPro" id="IPR036458">
    <property type="entry name" value="Na:dicarbo_symporter_sf"/>
</dbReference>
<dbReference type="InterPro" id="IPR001991">
    <property type="entry name" value="Na-dicarboxylate_symporter"/>
</dbReference>